<evidence type="ECO:0000313" key="2">
    <source>
        <dbReference type="Proteomes" id="UP000094936"/>
    </source>
</evidence>
<gene>
    <name evidence="1" type="ORF">A8L45_07955</name>
</gene>
<name>A0A1C3EL57_9GAMM</name>
<dbReference type="STRING" id="1080227.A8L45_07955"/>
<comment type="caution">
    <text evidence="1">The sequence shown here is derived from an EMBL/GenBank/DDBJ whole genome shotgun (WGS) entry which is preliminary data.</text>
</comment>
<reference evidence="1 2" key="1">
    <citation type="submission" date="2016-05" db="EMBL/GenBank/DDBJ databases">
        <title>Genomic Taxonomy of the Vibrionaceae.</title>
        <authorList>
            <person name="Gomez-Gil B."/>
            <person name="Enciso-Ibarra J."/>
        </authorList>
    </citation>
    <scope>NUCLEOTIDE SEQUENCE [LARGE SCALE GENOMIC DNA]</scope>
    <source>
        <strain evidence="1 2">CAIM 1920</strain>
    </source>
</reference>
<dbReference type="AlphaFoldDB" id="A0A1C3EL57"/>
<protein>
    <submittedName>
        <fullName evidence="1">Uncharacterized protein</fullName>
    </submittedName>
</protein>
<evidence type="ECO:0000313" key="1">
    <source>
        <dbReference type="EMBL" id="ODA33973.1"/>
    </source>
</evidence>
<accession>A0A1C3EL57</accession>
<dbReference type="Proteomes" id="UP000094936">
    <property type="component" value="Unassembled WGS sequence"/>
</dbReference>
<sequence>MSKRIEAGEFSEWISDFTLTMKGQSDGNVPCNGCVGCCTSSKFILIRPSDAGALEVIPEQLLFSAPSLPPHHYLLGYYKKGHCPMFKNGSCTIYQYRPETCRQYDCRVLKASDADTRDEGPTISKKVAEWEFSYDKPESKKLQKAVNDAAKFLNENKKLFPDGYVPISSSSLAAVAIRIHPEFVSTQNSNRVNTPLKLVKKIVAKYP</sequence>
<dbReference type="EMBL" id="LYBM01000011">
    <property type="protein sequence ID" value="ODA33973.1"/>
    <property type="molecule type" value="Genomic_DNA"/>
</dbReference>
<dbReference type="RefSeq" id="WP_068900987.1">
    <property type="nucleotide sequence ID" value="NZ_JBHUIF010000013.1"/>
</dbReference>
<proteinExistence type="predicted"/>
<keyword evidence="2" id="KW-1185">Reference proteome</keyword>
<organism evidence="1 2">
    <name type="scientific">Veronia pacifica</name>
    <dbReference type="NCBI Taxonomy" id="1080227"/>
    <lineage>
        <taxon>Bacteria</taxon>
        <taxon>Pseudomonadati</taxon>
        <taxon>Pseudomonadota</taxon>
        <taxon>Gammaproteobacteria</taxon>
        <taxon>Vibrionales</taxon>
        <taxon>Vibrionaceae</taxon>
        <taxon>Veronia</taxon>
    </lineage>
</organism>
<dbReference type="OrthoDB" id="8807465at2"/>
<dbReference type="Pfam" id="PF03692">
    <property type="entry name" value="CxxCxxCC"/>
    <property type="match status" value="1"/>
</dbReference>
<dbReference type="InterPro" id="IPR005358">
    <property type="entry name" value="Puta_zinc/iron-chelating_dom"/>
</dbReference>